<proteinExistence type="predicted"/>
<dbReference type="Proteomes" id="UP000321389">
    <property type="component" value="Chromosome"/>
</dbReference>
<dbReference type="KEGG" id="niy:FQ775_22340"/>
<feature type="domain" description="Gfo/Idh/MocA-like oxidoreductase N-terminal" evidence="1">
    <location>
        <begin position="24"/>
        <end position="141"/>
    </location>
</feature>
<keyword evidence="4" id="KW-1185">Reference proteome</keyword>
<dbReference type="AlphaFoldDB" id="A0A5B8L4H1"/>
<dbReference type="InterPro" id="IPR000683">
    <property type="entry name" value="Gfo/Idh/MocA-like_OxRdtase_N"/>
</dbReference>
<evidence type="ECO:0000313" key="3">
    <source>
        <dbReference type="EMBL" id="QDZ02886.1"/>
    </source>
</evidence>
<sequence>MLSEPQPRPSASPSLTSESRPATVRYAIIGAGMMGREHMRNIGLLDGAEIVAIADPNAESRAGVSQAGFAGVQFPDHRELLSAGGFDCVVIASPNDTHAAILRDVLVAGKPVLVEKPLCATVEDCHDILRIAETAKAPAWVAMEYRYMPPVERLISRLQAGDAGRLRMIAIREHRYPFLDKVDDWNRFAVRTGGTLVEKCCHFFDLMRLMAGGEAVRVYASGAMDVNFVGESYDGRAADILDNAFVVVDFDNGVRAMLDLCMFAEGSYWQEQIAATGDLARVEAFVPGPARFSPDGRERLSEIVFSPRASKVPVREEIHVDADILAAGDHHGSTFFQHRKFLDMVRNGGNPEVSLEDGMRAVMIGAAAEESARTGRAVEL</sequence>
<dbReference type="Gene3D" id="3.40.50.720">
    <property type="entry name" value="NAD(P)-binding Rossmann-like Domain"/>
    <property type="match status" value="1"/>
</dbReference>
<evidence type="ECO:0000313" key="4">
    <source>
        <dbReference type="Proteomes" id="UP000321389"/>
    </source>
</evidence>
<accession>A0A5B8L4H1</accession>
<evidence type="ECO:0000259" key="1">
    <source>
        <dbReference type="Pfam" id="PF01408"/>
    </source>
</evidence>
<protein>
    <submittedName>
        <fullName evidence="3">Gfo/Idh/MocA family oxidoreductase</fullName>
    </submittedName>
</protein>
<dbReference type="Pfam" id="PF02894">
    <property type="entry name" value="GFO_IDH_MocA_C"/>
    <property type="match status" value="1"/>
</dbReference>
<dbReference type="GO" id="GO:0000166">
    <property type="term" value="F:nucleotide binding"/>
    <property type="evidence" value="ECO:0007669"/>
    <property type="project" value="InterPro"/>
</dbReference>
<reference evidence="3" key="1">
    <citation type="submission" date="2020-04" db="EMBL/GenBank/DDBJ databases">
        <title>Nitratireductor sp. nov. isolated from mangrove soil.</title>
        <authorList>
            <person name="Ye Y."/>
        </authorList>
    </citation>
    <scope>NUCLEOTIDE SEQUENCE</scope>
    <source>
        <strain evidence="3">SY7</strain>
    </source>
</reference>
<dbReference type="SUPFAM" id="SSF51735">
    <property type="entry name" value="NAD(P)-binding Rossmann-fold domains"/>
    <property type="match status" value="1"/>
</dbReference>
<dbReference type="OrthoDB" id="9815825at2"/>
<dbReference type="Gene3D" id="3.30.360.10">
    <property type="entry name" value="Dihydrodipicolinate Reductase, domain 2"/>
    <property type="match status" value="1"/>
</dbReference>
<dbReference type="InterPro" id="IPR050424">
    <property type="entry name" value="Gfo-Idh-MocA_inositol_DH"/>
</dbReference>
<feature type="domain" description="Gfo/Idh/MocA-like oxidoreductase C-terminal" evidence="2">
    <location>
        <begin position="158"/>
        <end position="380"/>
    </location>
</feature>
<dbReference type="PANTHER" id="PTHR43593:SF1">
    <property type="entry name" value="INOSITOL 2-DEHYDROGENASE"/>
    <property type="match status" value="1"/>
</dbReference>
<dbReference type="InterPro" id="IPR004104">
    <property type="entry name" value="Gfo/Idh/MocA-like_OxRdtase_C"/>
</dbReference>
<name>A0A5B8L4H1_9HYPH</name>
<dbReference type="PANTHER" id="PTHR43593">
    <property type="match status" value="1"/>
</dbReference>
<organism evidence="3 4">
    <name type="scientific">Nitratireductor mangrovi</name>
    <dbReference type="NCBI Taxonomy" id="2599600"/>
    <lineage>
        <taxon>Bacteria</taxon>
        <taxon>Pseudomonadati</taxon>
        <taxon>Pseudomonadota</taxon>
        <taxon>Alphaproteobacteria</taxon>
        <taxon>Hyphomicrobiales</taxon>
        <taxon>Phyllobacteriaceae</taxon>
        <taxon>Nitratireductor</taxon>
    </lineage>
</organism>
<evidence type="ECO:0000259" key="2">
    <source>
        <dbReference type="Pfam" id="PF02894"/>
    </source>
</evidence>
<dbReference type="Pfam" id="PF01408">
    <property type="entry name" value="GFO_IDH_MocA"/>
    <property type="match status" value="1"/>
</dbReference>
<gene>
    <name evidence="3" type="ORF">FQ775_22340</name>
</gene>
<dbReference type="SUPFAM" id="SSF55347">
    <property type="entry name" value="Glyceraldehyde-3-phosphate dehydrogenase-like, C-terminal domain"/>
    <property type="match status" value="1"/>
</dbReference>
<dbReference type="InterPro" id="IPR036291">
    <property type="entry name" value="NAD(P)-bd_dom_sf"/>
</dbReference>
<dbReference type="EMBL" id="CP042301">
    <property type="protein sequence ID" value="QDZ02886.1"/>
    <property type="molecule type" value="Genomic_DNA"/>
</dbReference>